<keyword evidence="2" id="KW-1185">Reference proteome</keyword>
<reference evidence="1" key="1">
    <citation type="journal article" date="2020" name="Fungal Divers.">
        <title>Resolving the Mortierellaceae phylogeny through synthesis of multi-gene phylogenetics and phylogenomics.</title>
        <authorList>
            <person name="Vandepol N."/>
            <person name="Liber J."/>
            <person name="Desiro A."/>
            <person name="Na H."/>
            <person name="Kennedy M."/>
            <person name="Barry K."/>
            <person name="Grigoriev I.V."/>
            <person name="Miller A.N."/>
            <person name="O'Donnell K."/>
            <person name="Stajich J.E."/>
            <person name="Bonito G."/>
        </authorList>
    </citation>
    <scope>NUCLEOTIDE SEQUENCE</scope>
    <source>
        <strain evidence="1">KOD1015</strain>
    </source>
</reference>
<name>A0A9P6FV48_9FUNG</name>
<evidence type="ECO:0000313" key="1">
    <source>
        <dbReference type="EMBL" id="KAF9581761.1"/>
    </source>
</evidence>
<gene>
    <name evidence="1" type="ORF">BGW38_001108</name>
</gene>
<dbReference type="EMBL" id="JAABOA010001335">
    <property type="protein sequence ID" value="KAF9581761.1"/>
    <property type="molecule type" value="Genomic_DNA"/>
</dbReference>
<feature type="non-terminal residue" evidence="1">
    <location>
        <position position="1"/>
    </location>
</feature>
<organism evidence="1 2">
    <name type="scientific">Lunasporangiospora selenospora</name>
    <dbReference type="NCBI Taxonomy" id="979761"/>
    <lineage>
        <taxon>Eukaryota</taxon>
        <taxon>Fungi</taxon>
        <taxon>Fungi incertae sedis</taxon>
        <taxon>Mucoromycota</taxon>
        <taxon>Mortierellomycotina</taxon>
        <taxon>Mortierellomycetes</taxon>
        <taxon>Mortierellales</taxon>
        <taxon>Mortierellaceae</taxon>
        <taxon>Lunasporangiospora</taxon>
    </lineage>
</organism>
<dbReference type="OrthoDB" id="2404630at2759"/>
<dbReference type="AlphaFoldDB" id="A0A9P6FV48"/>
<sequence>PCFLCGAESQKIQERYSTLKLVDSCNANFGPNTVKMPGESAASNVRASSFALMAITLVASMIVLA</sequence>
<protein>
    <submittedName>
        <fullName evidence="1">Uncharacterized protein</fullName>
    </submittedName>
</protein>
<dbReference type="Proteomes" id="UP000780801">
    <property type="component" value="Unassembled WGS sequence"/>
</dbReference>
<accession>A0A9P6FV48</accession>
<proteinExistence type="predicted"/>
<evidence type="ECO:0000313" key="2">
    <source>
        <dbReference type="Proteomes" id="UP000780801"/>
    </source>
</evidence>
<comment type="caution">
    <text evidence="1">The sequence shown here is derived from an EMBL/GenBank/DDBJ whole genome shotgun (WGS) entry which is preliminary data.</text>
</comment>